<sequence length="269" mass="30877">MSRRARLPRPANRRDTGDRLKLHRHYLRLAGRDYTVVTPRPGTEVLFAFAHQGRTWRIFSDLRGARFLGRLLWGLSYQRQPNTIVLIGAPFLEVAPFEAAPSLPMVFAPAPAAPFGTDAARALKHKMPTGPGHGTVRWHTPGLDHRTDQEWERAEEARLHRAELRYSFAMRAGLVVFSVAPPLLRLWGRDIHGMAGDYLTPWDNHRHLGVWTHLTYGDEAEMRLLTRFREETERLRRTRREVLASPDAPDDPLLQRHDTFARAFAPPAR</sequence>
<gene>
    <name evidence="1" type="ORF">F4561_002562</name>
</gene>
<dbReference type="EMBL" id="JACHJT010000001">
    <property type="protein sequence ID" value="MBB4931742.1"/>
    <property type="molecule type" value="Genomic_DNA"/>
</dbReference>
<organism evidence="1 2">
    <name type="scientific">Lipingzhangella halophila</name>
    <dbReference type="NCBI Taxonomy" id="1783352"/>
    <lineage>
        <taxon>Bacteria</taxon>
        <taxon>Bacillati</taxon>
        <taxon>Actinomycetota</taxon>
        <taxon>Actinomycetes</taxon>
        <taxon>Streptosporangiales</taxon>
        <taxon>Nocardiopsidaceae</taxon>
        <taxon>Lipingzhangella</taxon>
    </lineage>
</organism>
<comment type="caution">
    <text evidence="1">The sequence shown here is derived from an EMBL/GenBank/DDBJ whole genome shotgun (WGS) entry which is preliminary data.</text>
</comment>
<dbReference type="RefSeq" id="WP_184578380.1">
    <property type="nucleotide sequence ID" value="NZ_JACHJT010000001.1"/>
</dbReference>
<reference evidence="1 2" key="1">
    <citation type="submission" date="2020-08" db="EMBL/GenBank/DDBJ databases">
        <title>Sequencing the genomes of 1000 actinobacteria strains.</title>
        <authorList>
            <person name="Klenk H.-P."/>
        </authorList>
    </citation>
    <scope>NUCLEOTIDE SEQUENCE [LARGE SCALE GENOMIC DNA]</scope>
    <source>
        <strain evidence="1 2">DSM 102030</strain>
    </source>
</reference>
<accession>A0A7W7RGV8</accession>
<name>A0A7W7RGV8_9ACTN</name>
<keyword evidence="2" id="KW-1185">Reference proteome</keyword>
<dbReference type="AlphaFoldDB" id="A0A7W7RGV8"/>
<protein>
    <submittedName>
        <fullName evidence="1">Uncharacterized protein</fullName>
    </submittedName>
</protein>
<proteinExistence type="predicted"/>
<evidence type="ECO:0000313" key="1">
    <source>
        <dbReference type="EMBL" id="MBB4931742.1"/>
    </source>
</evidence>
<evidence type="ECO:0000313" key="2">
    <source>
        <dbReference type="Proteomes" id="UP000523007"/>
    </source>
</evidence>
<dbReference type="Proteomes" id="UP000523007">
    <property type="component" value="Unassembled WGS sequence"/>
</dbReference>